<evidence type="ECO:0000313" key="2">
    <source>
        <dbReference type="EMBL" id="CBY09766.1"/>
    </source>
</evidence>
<reference evidence="2" key="1">
    <citation type="journal article" date="2010" name="Science">
        <title>Plasticity of animal genome architecture unmasked by rapid evolution of a pelagic tunicate.</title>
        <authorList>
            <person name="Denoeud F."/>
            <person name="Henriet S."/>
            <person name="Mungpakdee S."/>
            <person name="Aury J.M."/>
            <person name="Da Silva C."/>
            <person name="Brinkmann H."/>
            <person name="Mikhaleva J."/>
            <person name="Olsen L.C."/>
            <person name="Jubin C."/>
            <person name="Canestro C."/>
            <person name="Bouquet J.M."/>
            <person name="Danks G."/>
            <person name="Poulain J."/>
            <person name="Campsteijn C."/>
            <person name="Adamski M."/>
            <person name="Cross I."/>
            <person name="Yadetie F."/>
            <person name="Muffato M."/>
            <person name="Louis A."/>
            <person name="Butcher S."/>
            <person name="Tsagkogeorga G."/>
            <person name="Konrad A."/>
            <person name="Singh S."/>
            <person name="Jensen M.F."/>
            <person name="Cong E.H."/>
            <person name="Eikeseth-Otteraa H."/>
            <person name="Noel B."/>
            <person name="Anthouard V."/>
            <person name="Porcel B.M."/>
            <person name="Kachouri-Lafond R."/>
            <person name="Nishino A."/>
            <person name="Ugolini M."/>
            <person name="Chourrout P."/>
            <person name="Nishida H."/>
            <person name="Aasland R."/>
            <person name="Huzurbazar S."/>
            <person name="Westhof E."/>
            <person name="Delsuc F."/>
            <person name="Lehrach H."/>
            <person name="Reinhardt R."/>
            <person name="Weissenbach J."/>
            <person name="Roy S.W."/>
            <person name="Artiguenave F."/>
            <person name="Postlethwait J.H."/>
            <person name="Manak J.R."/>
            <person name="Thompson E.M."/>
            <person name="Jaillon O."/>
            <person name="Du Pasquier L."/>
            <person name="Boudinot P."/>
            <person name="Liberles D.A."/>
            <person name="Volff J.N."/>
            <person name="Philippe H."/>
            <person name="Lenhard B."/>
            <person name="Roest Crollius H."/>
            <person name="Wincker P."/>
            <person name="Chourrout D."/>
        </authorList>
    </citation>
    <scope>NUCLEOTIDE SEQUENCE [LARGE SCALE GENOMIC DNA]</scope>
</reference>
<evidence type="ECO:0000259" key="1">
    <source>
        <dbReference type="Pfam" id="PF12697"/>
    </source>
</evidence>
<dbReference type="EMBL" id="FN653048">
    <property type="protein sequence ID" value="CBY09766.1"/>
    <property type="molecule type" value="Genomic_DNA"/>
</dbReference>
<dbReference type="AlphaFoldDB" id="E4XGG8"/>
<dbReference type="SUPFAM" id="SSF53474">
    <property type="entry name" value="alpha/beta-Hydrolases"/>
    <property type="match status" value="1"/>
</dbReference>
<dbReference type="ESTHER" id="oikdi-e4xgg8">
    <property type="family name" value="Valacyclovir-hydrolase"/>
</dbReference>
<dbReference type="InterPro" id="IPR029058">
    <property type="entry name" value="AB_hydrolase_fold"/>
</dbReference>
<accession>E4XGG8</accession>
<keyword evidence="3" id="KW-1185">Reference proteome</keyword>
<evidence type="ECO:0000313" key="3">
    <source>
        <dbReference type="Proteomes" id="UP000001307"/>
    </source>
</evidence>
<dbReference type="OrthoDB" id="19657at2759"/>
<dbReference type="Gene3D" id="3.40.50.1820">
    <property type="entry name" value="alpha/beta hydrolase"/>
    <property type="match status" value="1"/>
</dbReference>
<name>E4XGG8_OIKDI</name>
<dbReference type="Proteomes" id="UP000001307">
    <property type="component" value="Unassembled WGS sequence"/>
</dbReference>
<dbReference type="GO" id="GO:0017171">
    <property type="term" value="F:serine hydrolase activity"/>
    <property type="evidence" value="ECO:0007669"/>
    <property type="project" value="TreeGrafter"/>
</dbReference>
<dbReference type="InterPro" id="IPR000073">
    <property type="entry name" value="AB_hydrolase_1"/>
</dbReference>
<gene>
    <name evidence="2" type="ORF">GSOID_T00010579001</name>
</gene>
<protein>
    <recommendedName>
        <fullName evidence="1">AB hydrolase-1 domain-containing protein</fullName>
    </recommendedName>
</protein>
<feature type="domain" description="AB hydrolase-1" evidence="1">
    <location>
        <begin position="25"/>
        <end position="227"/>
    </location>
</feature>
<organism evidence="2">
    <name type="scientific">Oikopleura dioica</name>
    <name type="common">Tunicate</name>
    <dbReference type="NCBI Taxonomy" id="34765"/>
    <lineage>
        <taxon>Eukaryota</taxon>
        <taxon>Metazoa</taxon>
        <taxon>Chordata</taxon>
        <taxon>Tunicata</taxon>
        <taxon>Appendicularia</taxon>
        <taxon>Copelata</taxon>
        <taxon>Oikopleuridae</taxon>
        <taxon>Oikopleura</taxon>
    </lineage>
</organism>
<dbReference type="Pfam" id="PF12697">
    <property type="entry name" value="Abhydrolase_6"/>
    <property type="match status" value="1"/>
</dbReference>
<dbReference type="PANTHER" id="PTHR46331">
    <property type="entry name" value="VALACYCLOVIR HYDROLASE"/>
    <property type="match status" value="1"/>
</dbReference>
<dbReference type="InParanoid" id="E4XGG8"/>
<proteinExistence type="predicted"/>
<sequence length="235" mass="26673">MPGACGSLETDFKIQWQEGSPFQKYRLLCFEPAGHGRARPPLRSWPSANLLQRDADDFAFCLKEIGIDTANLIGWSDGGITAMCVAGNKKLASVVESMTVFGSNATLPEKDRELYLKMRNTDNWGARARESYEKVYGTAEFKEMWAKWVDCFITYIDERDGDVCRTELKNITARSLVIHGEKDFFLTQDMADELVNGLRGNNVPVQYESFPDGKHNLHMKYSQEFARICIDFIDA</sequence>
<dbReference type="FunCoup" id="E4XGG8">
    <property type="interactions" value="13"/>
</dbReference>
<dbReference type="PANTHER" id="PTHR46331:SF2">
    <property type="entry name" value="VALACYCLOVIR HYDROLASE"/>
    <property type="match status" value="1"/>
</dbReference>